<evidence type="ECO:0000313" key="2">
    <source>
        <dbReference type="EMBL" id="KAK4325437.1"/>
    </source>
</evidence>
<keyword evidence="3" id="KW-1185">Reference proteome</keyword>
<evidence type="ECO:0000256" key="1">
    <source>
        <dbReference type="SAM" id="MobiDB-lite"/>
    </source>
</evidence>
<feature type="region of interest" description="Disordered" evidence="1">
    <location>
        <begin position="89"/>
        <end position="112"/>
    </location>
</feature>
<protein>
    <submittedName>
        <fullName evidence="2">Uncharacterized protein</fullName>
    </submittedName>
</protein>
<organism evidence="2 3">
    <name type="scientific">Petrolisthes manimaculis</name>
    <dbReference type="NCBI Taxonomy" id="1843537"/>
    <lineage>
        <taxon>Eukaryota</taxon>
        <taxon>Metazoa</taxon>
        <taxon>Ecdysozoa</taxon>
        <taxon>Arthropoda</taxon>
        <taxon>Crustacea</taxon>
        <taxon>Multicrustacea</taxon>
        <taxon>Malacostraca</taxon>
        <taxon>Eumalacostraca</taxon>
        <taxon>Eucarida</taxon>
        <taxon>Decapoda</taxon>
        <taxon>Pleocyemata</taxon>
        <taxon>Anomura</taxon>
        <taxon>Galatheoidea</taxon>
        <taxon>Porcellanidae</taxon>
        <taxon>Petrolisthes</taxon>
    </lineage>
</organism>
<feature type="compositionally biased region" description="Basic and acidic residues" evidence="1">
    <location>
        <begin position="100"/>
        <end position="112"/>
    </location>
</feature>
<evidence type="ECO:0000313" key="3">
    <source>
        <dbReference type="Proteomes" id="UP001292094"/>
    </source>
</evidence>
<dbReference type="Proteomes" id="UP001292094">
    <property type="component" value="Unassembled WGS sequence"/>
</dbReference>
<gene>
    <name evidence="2" type="ORF">Pmani_003983</name>
</gene>
<dbReference type="AlphaFoldDB" id="A0AAE1QHR2"/>
<proteinExistence type="predicted"/>
<comment type="caution">
    <text evidence="2">The sequence shown here is derived from an EMBL/GenBank/DDBJ whole genome shotgun (WGS) entry which is preliminary data.</text>
</comment>
<name>A0AAE1QHR2_9EUCA</name>
<dbReference type="EMBL" id="JAWZYT010000279">
    <property type="protein sequence ID" value="KAK4325437.1"/>
    <property type="molecule type" value="Genomic_DNA"/>
</dbReference>
<reference evidence="2" key="1">
    <citation type="submission" date="2023-11" db="EMBL/GenBank/DDBJ databases">
        <title>Genome assemblies of two species of porcelain crab, Petrolisthes cinctipes and Petrolisthes manimaculis (Anomura: Porcellanidae).</title>
        <authorList>
            <person name="Angst P."/>
        </authorList>
    </citation>
    <scope>NUCLEOTIDE SEQUENCE</scope>
    <source>
        <strain evidence="2">PB745_02</strain>
        <tissue evidence="2">Gill</tissue>
    </source>
</reference>
<accession>A0AAE1QHR2</accession>
<sequence>MDTSLASWRKTQALYARKCPPRLVWREMDFHAFVCSLVFVSKNQQTARPLLSGVSVLVPPGAVTRQHTPLHPHSLSGSQNLRLVIEELGGGVGGRGRSKQASEEERETGNKE</sequence>